<dbReference type="Gene3D" id="2.30.110.10">
    <property type="entry name" value="Electron Transport, Fmn-binding Protein, Chain A"/>
    <property type="match status" value="1"/>
</dbReference>
<evidence type="ECO:0000313" key="1">
    <source>
        <dbReference type="EMBL" id="SIP95154.1"/>
    </source>
</evidence>
<dbReference type="InterPro" id="IPR012349">
    <property type="entry name" value="Split_barrel_FMN-bd"/>
</dbReference>
<sequence length="174" mass="18226">MPDQPPSVPSAAPESPIDAEHAAFIATAGASISVGSSSADLLPSITRGIGCRIAPDRSRISVFVAADQARELLDDVRATRRIAVVFSEPHSHRTLQIKGRDAVVESLEPGDRERIERYRTAFTAELGAIGFGPLFTHALIDSGGGDVVALAFTPCAAFDQTPGPRAGEPLANAK</sequence>
<dbReference type="EMBL" id="FTMD01000001">
    <property type="protein sequence ID" value="SIP95154.1"/>
    <property type="molecule type" value="Genomic_DNA"/>
</dbReference>
<keyword evidence="2" id="KW-1185">Reference proteome</keyword>
<dbReference type="STRING" id="34027.SAMN05421829_101441"/>
<name>A0A1N6NST3_9RHOO</name>
<dbReference type="RefSeq" id="WP_076600441.1">
    <property type="nucleotide sequence ID" value="NZ_FTMD01000001.1"/>
</dbReference>
<organism evidence="1 2">
    <name type="scientific">Aromatoleum tolulyticum</name>
    <dbReference type="NCBI Taxonomy" id="34027"/>
    <lineage>
        <taxon>Bacteria</taxon>
        <taxon>Pseudomonadati</taxon>
        <taxon>Pseudomonadota</taxon>
        <taxon>Betaproteobacteria</taxon>
        <taxon>Rhodocyclales</taxon>
        <taxon>Rhodocyclaceae</taxon>
        <taxon>Aromatoleum</taxon>
    </lineage>
</organism>
<proteinExistence type="predicted"/>
<protein>
    <recommendedName>
        <fullName evidence="3">Pyridoxamine 5'-phosphate oxidase putative domain-containing protein</fullName>
    </recommendedName>
</protein>
<dbReference type="AlphaFoldDB" id="A0A1N6NST3"/>
<accession>A0A1N6NST3</accession>
<evidence type="ECO:0008006" key="3">
    <source>
        <dbReference type="Google" id="ProtNLM"/>
    </source>
</evidence>
<reference evidence="2" key="1">
    <citation type="submission" date="2017-01" db="EMBL/GenBank/DDBJ databases">
        <authorList>
            <person name="Varghese N."/>
            <person name="Submissions S."/>
        </authorList>
    </citation>
    <scope>NUCLEOTIDE SEQUENCE [LARGE SCALE GENOMIC DNA]</scope>
    <source>
        <strain evidence="2">ATCC 51758</strain>
    </source>
</reference>
<evidence type="ECO:0000313" key="2">
    <source>
        <dbReference type="Proteomes" id="UP000186819"/>
    </source>
</evidence>
<gene>
    <name evidence="1" type="ORF">SAMN05421829_101441</name>
</gene>
<dbReference type="Proteomes" id="UP000186819">
    <property type="component" value="Unassembled WGS sequence"/>
</dbReference>
<dbReference type="OrthoDB" id="334393at2"/>